<evidence type="ECO:0000313" key="1">
    <source>
        <dbReference type="EMBL" id="HIX68318.1"/>
    </source>
</evidence>
<dbReference type="AlphaFoldDB" id="A0A9D1WW33"/>
<proteinExistence type="predicted"/>
<reference evidence="1" key="2">
    <citation type="submission" date="2021-04" db="EMBL/GenBank/DDBJ databases">
        <authorList>
            <person name="Gilroy R."/>
        </authorList>
    </citation>
    <scope>NUCLEOTIDE SEQUENCE</scope>
    <source>
        <strain evidence="1">CHK191-13928</strain>
    </source>
</reference>
<name>A0A9D1WW33_9FIRM</name>
<protein>
    <recommendedName>
        <fullName evidence="3">Rho termination factor N-terminal domain-containing protein</fullName>
    </recommendedName>
</protein>
<reference evidence="1" key="1">
    <citation type="journal article" date="2021" name="PeerJ">
        <title>Extensive microbial diversity within the chicken gut microbiome revealed by metagenomics and culture.</title>
        <authorList>
            <person name="Gilroy R."/>
            <person name="Ravi A."/>
            <person name="Getino M."/>
            <person name="Pursley I."/>
            <person name="Horton D.L."/>
            <person name="Alikhan N.F."/>
            <person name="Baker D."/>
            <person name="Gharbi K."/>
            <person name="Hall N."/>
            <person name="Watson M."/>
            <person name="Adriaenssens E.M."/>
            <person name="Foster-Nyarko E."/>
            <person name="Jarju S."/>
            <person name="Secka A."/>
            <person name="Antonio M."/>
            <person name="Oren A."/>
            <person name="Chaudhuri R.R."/>
            <person name="La Ragione R."/>
            <person name="Hildebrand F."/>
            <person name="Pallen M.J."/>
        </authorList>
    </citation>
    <scope>NUCLEOTIDE SEQUENCE</scope>
    <source>
        <strain evidence="1">CHK191-13928</strain>
    </source>
</reference>
<evidence type="ECO:0000313" key="2">
    <source>
        <dbReference type="Proteomes" id="UP000886721"/>
    </source>
</evidence>
<comment type="caution">
    <text evidence="1">The sequence shown here is derived from an EMBL/GenBank/DDBJ whole genome shotgun (WGS) entry which is preliminary data.</text>
</comment>
<evidence type="ECO:0008006" key="3">
    <source>
        <dbReference type="Google" id="ProtNLM"/>
    </source>
</evidence>
<dbReference type="EMBL" id="DXEM01000031">
    <property type="protein sequence ID" value="HIX68318.1"/>
    <property type="molecule type" value="Genomic_DNA"/>
</dbReference>
<gene>
    <name evidence="1" type="ORF">H9735_09430</name>
</gene>
<organism evidence="1 2">
    <name type="scientific">Candidatus Anaerostipes excrementavium</name>
    <dbReference type="NCBI Taxonomy" id="2838463"/>
    <lineage>
        <taxon>Bacteria</taxon>
        <taxon>Bacillati</taxon>
        <taxon>Bacillota</taxon>
        <taxon>Clostridia</taxon>
        <taxon>Lachnospirales</taxon>
        <taxon>Lachnospiraceae</taxon>
        <taxon>Anaerostipes</taxon>
    </lineage>
</organism>
<dbReference type="Proteomes" id="UP000886721">
    <property type="component" value="Unassembled WGS sequence"/>
</dbReference>
<accession>A0A9D1WW33</accession>
<sequence length="331" mass="39259">MKDNLIYFPDVWQDSMEDLYENLTLDELKEIAQIHEIPGLYKYKKKQKIALIISNILSKEYMWDFFLCASEEELDLFEQMMDDEEILEEDSEELSLMMSYFFRGGYMIWEDDKGITIPAEVKDAYDRMNTPEFRKAHQEYHTAYNYCCGLTTLYGMVSLDEVTRLYNTYENKKIKPEEMLFDVFFPSLKKTKAIIYTDNMLVEHILVHEDGLMDDILKIRSSCDPYIPTRDEIYELSHEIEKPLMVFGNYLMEHMRFPVQTAMGVTELVARMLKIGADPEDVFELLQQQDVTFISQEQADAFAEELVELWMHLRLYTMYGHTPSELEMEEL</sequence>